<dbReference type="InterPro" id="IPR011051">
    <property type="entry name" value="RmlC_Cupin_sf"/>
</dbReference>
<dbReference type="AlphaFoldDB" id="A0A6S6Y058"/>
<proteinExistence type="predicted"/>
<dbReference type="EMBL" id="LR778301">
    <property type="protein sequence ID" value="CAB1370748.1"/>
    <property type="molecule type" value="Genomic_DNA"/>
</dbReference>
<accession>A0A6S6Y058</accession>
<dbReference type="OrthoDB" id="981227at2"/>
<dbReference type="InterPro" id="IPR046058">
    <property type="entry name" value="WbuC_cupin"/>
</dbReference>
<dbReference type="Pfam" id="PF19480">
    <property type="entry name" value="DUF6016"/>
    <property type="match status" value="1"/>
</dbReference>
<protein>
    <recommendedName>
        <fullName evidence="1">Cupin fold metalloprotein WbuC cupin domain-containing protein</fullName>
    </recommendedName>
</protein>
<dbReference type="InterPro" id="IPR014710">
    <property type="entry name" value="RmlC-like_jellyroll"/>
</dbReference>
<dbReference type="CDD" id="cd07005">
    <property type="entry name" value="cupin_WbuC-like"/>
    <property type="match status" value="1"/>
</dbReference>
<evidence type="ECO:0000313" key="3">
    <source>
        <dbReference type="Proteomes" id="UP000515733"/>
    </source>
</evidence>
<dbReference type="InterPro" id="IPR027565">
    <property type="entry name" value="Cupin_WbuC"/>
</dbReference>
<organism evidence="2 3">
    <name type="scientific">Denitratisoma oestradiolicum</name>
    <dbReference type="NCBI Taxonomy" id="311182"/>
    <lineage>
        <taxon>Bacteria</taxon>
        <taxon>Pseudomonadati</taxon>
        <taxon>Pseudomonadota</taxon>
        <taxon>Betaproteobacteria</taxon>
        <taxon>Nitrosomonadales</taxon>
        <taxon>Sterolibacteriaceae</taxon>
        <taxon>Denitratisoma</taxon>
    </lineage>
</organism>
<evidence type="ECO:0000313" key="2">
    <source>
        <dbReference type="EMBL" id="CAB1370748.1"/>
    </source>
</evidence>
<reference evidence="2 3" key="1">
    <citation type="submission" date="2020-03" db="EMBL/GenBank/DDBJ databases">
        <authorList>
            <consortium name="Genoscope - CEA"/>
            <person name="William W."/>
        </authorList>
    </citation>
    <scope>NUCLEOTIDE SEQUENCE [LARGE SCALE GENOMIC DNA]</scope>
    <source>
        <strain evidence="3">DSM 16959</strain>
    </source>
</reference>
<feature type="domain" description="Cupin fold metalloprotein WbuC cupin" evidence="1">
    <location>
        <begin position="5"/>
        <end position="88"/>
    </location>
</feature>
<dbReference type="KEGG" id="doe:DENOEST_3594"/>
<evidence type="ECO:0000259" key="1">
    <source>
        <dbReference type="Pfam" id="PF19480"/>
    </source>
</evidence>
<dbReference type="Proteomes" id="UP000515733">
    <property type="component" value="Chromosome"/>
</dbReference>
<dbReference type="SUPFAM" id="SSF51182">
    <property type="entry name" value="RmlC-like cupins"/>
    <property type="match status" value="1"/>
</dbReference>
<keyword evidence="3" id="KW-1185">Reference proteome</keyword>
<name>A0A6S6Y058_9PROT</name>
<dbReference type="RefSeq" id="WP_145769477.1">
    <property type="nucleotide sequence ID" value="NZ_LR778301.1"/>
</dbReference>
<dbReference type="NCBIfam" id="TIGR04366">
    <property type="entry name" value="cupin_WbuC"/>
    <property type="match status" value="1"/>
</dbReference>
<dbReference type="Gene3D" id="2.60.120.10">
    <property type="entry name" value="Jelly Rolls"/>
    <property type="match status" value="1"/>
</dbReference>
<gene>
    <name evidence="2" type="ORF">DENOEST_3594</name>
</gene>
<sequence length="156" mass="17151">MIRLIDTTLLGELNAEAAASPRRRRNHNFHSADDHPAHRLLNAIEPGSYVAPHRHLETAKDETMLVLKGRLGLVIFDDGGGVVQTVVLAATGDVRGVDIPHDTWHSLVALETGTVFFETKAGPYRALTVEERAPWAPAENDGAAAKYLRQLEQHFC</sequence>